<gene>
    <name evidence="2" type="ORF">PLBR_LOCUS5288</name>
</gene>
<evidence type="ECO:0000313" key="3">
    <source>
        <dbReference type="Proteomes" id="UP000290189"/>
    </source>
</evidence>
<keyword evidence="1" id="KW-0812">Transmembrane</keyword>
<keyword evidence="1" id="KW-0472">Membrane</keyword>
<keyword evidence="1" id="KW-1133">Transmembrane helix</keyword>
<dbReference type="EMBL" id="OVEO01000009">
    <property type="protein sequence ID" value="SPQ98073.1"/>
    <property type="molecule type" value="Genomic_DNA"/>
</dbReference>
<feature type="transmembrane region" description="Helical" evidence="1">
    <location>
        <begin position="22"/>
        <end position="41"/>
    </location>
</feature>
<name>A0A3P3YD40_PLABS</name>
<protein>
    <submittedName>
        <fullName evidence="2">Uncharacterized protein</fullName>
    </submittedName>
</protein>
<organism evidence="2 3">
    <name type="scientific">Plasmodiophora brassicae</name>
    <name type="common">Clubroot disease agent</name>
    <dbReference type="NCBI Taxonomy" id="37360"/>
    <lineage>
        <taxon>Eukaryota</taxon>
        <taxon>Sar</taxon>
        <taxon>Rhizaria</taxon>
        <taxon>Endomyxa</taxon>
        <taxon>Phytomyxea</taxon>
        <taxon>Plasmodiophorida</taxon>
        <taxon>Plasmodiophoridae</taxon>
        <taxon>Plasmodiophora</taxon>
    </lineage>
</organism>
<sequence length="97" mass="10559">MQPPPPPAPAPPRSDTFRWDSWGSMAFVAILAMVGGAVVGARYRSRVFAVSDLARATAPHTEAFVRAAKSTDPKVPSSRFSEQQVWDASLGIMDSWR</sequence>
<reference evidence="2 3" key="1">
    <citation type="submission" date="2018-03" db="EMBL/GenBank/DDBJ databases">
        <authorList>
            <person name="Fogelqvist J."/>
        </authorList>
    </citation>
    <scope>NUCLEOTIDE SEQUENCE [LARGE SCALE GENOMIC DNA]</scope>
</reference>
<proteinExistence type="predicted"/>
<keyword evidence="2" id="KW-0496">Mitochondrion</keyword>
<geneLocation type="mitochondrion" evidence="2"/>
<dbReference type="AlphaFoldDB" id="A0A3P3YD40"/>
<accession>A0A3P3YD40</accession>
<dbReference type="Proteomes" id="UP000290189">
    <property type="component" value="Unassembled WGS sequence"/>
</dbReference>
<evidence type="ECO:0000256" key="1">
    <source>
        <dbReference type="SAM" id="Phobius"/>
    </source>
</evidence>
<evidence type="ECO:0000313" key="2">
    <source>
        <dbReference type="EMBL" id="SPQ98073.1"/>
    </source>
</evidence>